<dbReference type="Pfam" id="PF02417">
    <property type="entry name" value="Chromate_transp"/>
    <property type="match status" value="1"/>
</dbReference>
<feature type="transmembrane region" description="Helical" evidence="7">
    <location>
        <begin position="7"/>
        <end position="31"/>
    </location>
</feature>
<dbReference type="InterPro" id="IPR052518">
    <property type="entry name" value="CHR_Transporter"/>
</dbReference>
<dbReference type="EMBL" id="AUZJ01000020">
    <property type="protein sequence ID" value="ERF60991.1"/>
    <property type="molecule type" value="Genomic_DNA"/>
</dbReference>
<dbReference type="RefSeq" id="WP_021330052.1">
    <property type="nucleotide sequence ID" value="NZ_AUZJ01000020.1"/>
</dbReference>
<dbReference type="eggNOG" id="COG2059">
    <property type="taxonomic scope" value="Bacteria"/>
</dbReference>
<gene>
    <name evidence="9" type="ORF">HMPREF0860_1941</name>
    <name evidence="8" type="ORF">HMPREF1325_1248</name>
</gene>
<keyword evidence="5 7" id="KW-1133">Transmembrane helix</keyword>
<dbReference type="InterPro" id="IPR003370">
    <property type="entry name" value="Chromate_transpt"/>
</dbReference>
<comment type="caution">
    <text evidence="8">The sequence shown here is derived from an EMBL/GenBank/DDBJ whole genome shotgun (WGS) entry which is preliminary data.</text>
</comment>
<feature type="transmembrane region" description="Helical" evidence="7">
    <location>
        <begin position="140"/>
        <end position="156"/>
    </location>
</feature>
<comment type="subcellular location">
    <subcellularLocation>
        <location evidence="1">Cell membrane</location>
        <topology evidence="1">Multi-pass membrane protein</topology>
    </subcellularLocation>
</comment>
<protein>
    <submittedName>
        <fullName evidence="8">Chromate transport protein</fullName>
    </submittedName>
</protein>
<proteinExistence type="inferred from homology"/>
<evidence type="ECO:0000256" key="4">
    <source>
        <dbReference type="ARBA" id="ARBA00022692"/>
    </source>
</evidence>
<name>U1FNB8_TRESO</name>
<dbReference type="PANTHER" id="PTHR43663:SF1">
    <property type="entry name" value="CHROMATE TRANSPORTER"/>
    <property type="match status" value="1"/>
</dbReference>
<reference evidence="10 11" key="1">
    <citation type="submission" date="2013-08" db="EMBL/GenBank/DDBJ databases">
        <authorList>
            <person name="Durkin A.S."/>
            <person name="Haft D.R."/>
            <person name="McCorrison J."/>
            <person name="Torralba M."/>
            <person name="Gillis M."/>
            <person name="Haft D.H."/>
            <person name="Methe B."/>
            <person name="Sutton G."/>
            <person name="Nelson K.E."/>
        </authorList>
    </citation>
    <scope>NUCLEOTIDE SEQUENCE [LARGE SCALE GENOMIC DNA]</scope>
    <source>
        <strain evidence="9 11">ATCC 35536</strain>
        <strain evidence="8 10">VPI DR56BR1116</strain>
    </source>
</reference>
<evidence type="ECO:0000313" key="10">
    <source>
        <dbReference type="Proteomes" id="UP000016412"/>
    </source>
</evidence>
<feature type="transmembrane region" description="Helical" evidence="7">
    <location>
        <begin position="51"/>
        <end position="70"/>
    </location>
</feature>
<dbReference type="Proteomes" id="UP000016646">
    <property type="component" value="Unassembled WGS sequence"/>
</dbReference>
<sequence>MKKISILFDLYFSLAKIGSVTFGGGMAMMPILQRDLIEKKKWMTEDELLDYYAIGQSTPGIIAVNVATFVGFKQAGIIGGIVATLGMITPSVIIISLIARFISSVDHLPLAQKALRGINVSVAALLTSVVFQFSKKTVKSILGFLCLAVSFAAIWFFKVPSYWMIIAGAATGVIVSVLLRKMKKSAEDK</sequence>
<dbReference type="EMBL" id="AVQI01000030">
    <property type="protein sequence ID" value="ERK03838.1"/>
    <property type="molecule type" value="Genomic_DNA"/>
</dbReference>
<evidence type="ECO:0000256" key="5">
    <source>
        <dbReference type="ARBA" id="ARBA00022989"/>
    </source>
</evidence>
<dbReference type="GO" id="GO:0005886">
    <property type="term" value="C:plasma membrane"/>
    <property type="evidence" value="ECO:0007669"/>
    <property type="project" value="UniProtKB-SubCell"/>
</dbReference>
<feature type="transmembrane region" description="Helical" evidence="7">
    <location>
        <begin position="77"/>
        <end position="102"/>
    </location>
</feature>
<evidence type="ECO:0000313" key="9">
    <source>
        <dbReference type="EMBL" id="ERK03838.1"/>
    </source>
</evidence>
<organism evidence="8 10">
    <name type="scientific">Treponema socranskii subsp. socranskii VPI DR56BR1116 = ATCC 35536</name>
    <dbReference type="NCBI Taxonomy" id="1125725"/>
    <lineage>
        <taxon>Bacteria</taxon>
        <taxon>Pseudomonadati</taxon>
        <taxon>Spirochaetota</taxon>
        <taxon>Spirochaetia</taxon>
        <taxon>Spirochaetales</taxon>
        <taxon>Treponemataceae</taxon>
        <taxon>Treponema</taxon>
    </lineage>
</organism>
<accession>U1FNB8</accession>
<feature type="transmembrane region" description="Helical" evidence="7">
    <location>
        <begin position="162"/>
        <end position="179"/>
    </location>
</feature>
<dbReference type="OrthoDB" id="9788907at2"/>
<keyword evidence="3" id="KW-1003">Cell membrane</keyword>
<dbReference type="PANTHER" id="PTHR43663">
    <property type="entry name" value="CHROMATE TRANSPORT PROTEIN-RELATED"/>
    <property type="match status" value="1"/>
</dbReference>
<dbReference type="STRING" id="1125725.HMPREF1325_1248"/>
<evidence type="ECO:0000313" key="8">
    <source>
        <dbReference type="EMBL" id="ERF60991.1"/>
    </source>
</evidence>
<evidence type="ECO:0000256" key="1">
    <source>
        <dbReference type="ARBA" id="ARBA00004651"/>
    </source>
</evidence>
<evidence type="ECO:0000313" key="11">
    <source>
        <dbReference type="Proteomes" id="UP000016646"/>
    </source>
</evidence>
<evidence type="ECO:0000256" key="2">
    <source>
        <dbReference type="ARBA" id="ARBA00005262"/>
    </source>
</evidence>
<evidence type="ECO:0000256" key="7">
    <source>
        <dbReference type="SAM" id="Phobius"/>
    </source>
</evidence>
<feature type="transmembrane region" description="Helical" evidence="7">
    <location>
        <begin position="114"/>
        <end position="133"/>
    </location>
</feature>
<evidence type="ECO:0000256" key="6">
    <source>
        <dbReference type="ARBA" id="ARBA00023136"/>
    </source>
</evidence>
<keyword evidence="6 7" id="KW-0472">Membrane</keyword>
<dbReference type="GO" id="GO:0015109">
    <property type="term" value="F:chromate transmembrane transporter activity"/>
    <property type="evidence" value="ECO:0007669"/>
    <property type="project" value="InterPro"/>
</dbReference>
<keyword evidence="4 7" id="KW-0812">Transmembrane</keyword>
<dbReference type="PATRIC" id="fig|1125725.3.peg.1023"/>
<comment type="similarity">
    <text evidence="2">Belongs to the chromate ion transporter (CHR) (TC 2.A.51) family.</text>
</comment>
<dbReference type="Proteomes" id="UP000016412">
    <property type="component" value="Unassembled WGS sequence"/>
</dbReference>
<keyword evidence="11" id="KW-1185">Reference proteome</keyword>
<evidence type="ECO:0000256" key="3">
    <source>
        <dbReference type="ARBA" id="ARBA00022475"/>
    </source>
</evidence>
<dbReference type="AlphaFoldDB" id="U1FNB8"/>